<organism evidence="7 8">
    <name type="scientific">Kibdelosporangium persicum</name>
    <dbReference type="NCBI Taxonomy" id="2698649"/>
    <lineage>
        <taxon>Bacteria</taxon>
        <taxon>Bacillati</taxon>
        <taxon>Actinomycetota</taxon>
        <taxon>Actinomycetes</taxon>
        <taxon>Pseudonocardiales</taxon>
        <taxon>Pseudonocardiaceae</taxon>
        <taxon>Kibdelosporangium</taxon>
    </lineage>
</organism>
<evidence type="ECO:0000256" key="4">
    <source>
        <dbReference type="SAM" id="MobiDB-lite"/>
    </source>
</evidence>
<dbReference type="InterPro" id="IPR016032">
    <property type="entry name" value="Sig_transdc_resp-reg_C-effctor"/>
</dbReference>
<dbReference type="SMART" id="SM00421">
    <property type="entry name" value="HTH_LUXR"/>
    <property type="match status" value="1"/>
</dbReference>
<keyword evidence="2" id="KW-0238">DNA-binding</keyword>
<name>A0ABX2F148_9PSEU</name>
<comment type="caution">
    <text evidence="3">Lacks conserved residue(s) required for the propagation of feature annotation.</text>
</comment>
<dbReference type="InterPro" id="IPR039420">
    <property type="entry name" value="WalR-like"/>
</dbReference>
<dbReference type="Pfam" id="PF00196">
    <property type="entry name" value="GerE"/>
    <property type="match status" value="1"/>
</dbReference>
<dbReference type="PRINTS" id="PR00038">
    <property type="entry name" value="HTHLUXR"/>
</dbReference>
<gene>
    <name evidence="7" type="ORF">GC106_19210</name>
</gene>
<dbReference type="EMBL" id="JAAATY010000004">
    <property type="protein sequence ID" value="NRN64715.1"/>
    <property type="molecule type" value="Genomic_DNA"/>
</dbReference>
<dbReference type="SUPFAM" id="SSF52172">
    <property type="entry name" value="CheY-like"/>
    <property type="match status" value="1"/>
</dbReference>
<keyword evidence="8" id="KW-1185">Reference proteome</keyword>
<dbReference type="PROSITE" id="PS00622">
    <property type="entry name" value="HTH_LUXR_1"/>
    <property type="match status" value="1"/>
</dbReference>
<dbReference type="Gene3D" id="3.40.50.2300">
    <property type="match status" value="1"/>
</dbReference>
<protein>
    <submittedName>
        <fullName evidence="7">Response regulator transcription factor</fullName>
    </submittedName>
</protein>
<evidence type="ECO:0000256" key="1">
    <source>
        <dbReference type="ARBA" id="ARBA00022553"/>
    </source>
</evidence>
<evidence type="ECO:0000313" key="8">
    <source>
        <dbReference type="Proteomes" id="UP000763557"/>
    </source>
</evidence>
<evidence type="ECO:0000259" key="5">
    <source>
        <dbReference type="PROSITE" id="PS50043"/>
    </source>
</evidence>
<accession>A0ABX2F148</accession>
<dbReference type="CDD" id="cd17535">
    <property type="entry name" value="REC_NarL-like"/>
    <property type="match status" value="1"/>
</dbReference>
<evidence type="ECO:0000259" key="6">
    <source>
        <dbReference type="PROSITE" id="PS50110"/>
    </source>
</evidence>
<dbReference type="PANTHER" id="PTHR43214">
    <property type="entry name" value="TWO-COMPONENT RESPONSE REGULATOR"/>
    <property type="match status" value="1"/>
</dbReference>
<dbReference type="PROSITE" id="PS50110">
    <property type="entry name" value="RESPONSE_REGULATORY"/>
    <property type="match status" value="1"/>
</dbReference>
<dbReference type="SUPFAM" id="SSF46894">
    <property type="entry name" value="C-terminal effector domain of the bipartite response regulators"/>
    <property type="match status" value="1"/>
</dbReference>
<feature type="domain" description="HTH luxR-type" evidence="5">
    <location>
        <begin position="181"/>
        <end position="246"/>
    </location>
</feature>
<reference evidence="7 8" key="1">
    <citation type="submission" date="2020-01" db="EMBL/GenBank/DDBJ databases">
        <title>Kibdelosporangium persica a novel Actinomycetes from a hot desert in Iran.</title>
        <authorList>
            <person name="Safaei N."/>
            <person name="Zaburannyi N."/>
            <person name="Mueller R."/>
            <person name="Wink J."/>
        </authorList>
    </citation>
    <scope>NUCLEOTIDE SEQUENCE [LARGE SCALE GENOMIC DNA]</scope>
    <source>
        <strain evidence="7 8">4NS15</strain>
    </source>
</reference>
<dbReference type="Proteomes" id="UP000763557">
    <property type="component" value="Unassembled WGS sequence"/>
</dbReference>
<evidence type="ECO:0000256" key="3">
    <source>
        <dbReference type="PROSITE-ProRule" id="PRU00169"/>
    </source>
</evidence>
<keyword evidence="1" id="KW-0597">Phosphoprotein</keyword>
<comment type="caution">
    <text evidence="7">The sequence shown here is derived from an EMBL/GenBank/DDBJ whole genome shotgun (WGS) entry which is preliminary data.</text>
</comment>
<dbReference type="CDD" id="cd06170">
    <property type="entry name" value="LuxR_C_like"/>
    <property type="match status" value="1"/>
</dbReference>
<proteinExistence type="predicted"/>
<dbReference type="InterPro" id="IPR011006">
    <property type="entry name" value="CheY-like_superfamily"/>
</dbReference>
<dbReference type="PROSITE" id="PS50043">
    <property type="entry name" value="HTH_LUXR_2"/>
    <property type="match status" value="1"/>
</dbReference>
<dbReference type="InterPro" id="IPR001789">
    <property type="entry name" value="Sig_transdc_resp-reg_receiver"/>
</dbReference>
<sequence length="256" mass="27258">MITAALGEPARPEKSDTTGLGSSAVTFPGAKTEILVCSPHPVIREGLVSIIDRDPVLTVAGDAGTGDALVELARTLRPSIVVTAHVPPALDAMRISAALGRGTDPRGRPRVVALVGDLDHRELLEMIQAGVRGIVLEDMISSELTSALRTVASGLMVLGVPAIDSTFQQILIHMPSDVRGLAEEFRMLTKRELEVLAHVARGKSNRRIAADLCVSEATVKSHLYHMCRKLNVTDRAQMVVMAYEFGLVSPAKAAAC</sequence>
<dbReference type="PANTHER" id="PTHR43214:SF43">
    <property type="entry name" value="TWO-COMPONENT RESPONSE REGULATOR"/>
    <property type="match status" value="1"/>
</dbReference>
<feature type="region of interest" description="Disordered" evidence="4">
    <location>
        <begin position="1"/>
        <end position="23"/>
    </location>
</feature>
<feature type="domain" description="Response regulatory" evidence="6">
    <location>
        <begin position="33"/>
        <end position="152"/>
    </location>
</feature>
<dbReference type="InterPro" id="IPR000792">
    <property type="entry name" value="Tscrpt_reg_LuxR_C"/>
</dbReference>
<dbReference type="InterPro" id="IPR058245">
    <property type="entry name" value="NreC/VraR/RcsB-like_REC"/>
</dbReference>
<evidence type="ECO:0000256" key="2">
    <source>
        <dbReference type="ARBA" id="ARBA00023125"/>
    </source>
</evidence>
<evidence type="ECO:0000313" key="7">
    <source>
        <dbReference type="EMBL" id="NRN64715.1"/>
    </source>
</evidence>